<dbReference type="EMBL" id="CP079216">
    <property type="protein sequence ID" value="QXT62388.1"/>
    <property type="molecule type" value="Genomic_DNA"/>
</dbReference>
<evidence type="ECO:0000256" key="1">
    <source>
        <dbReference type="SAM" id="Phobius"/>
    </source>
</evidence>
<dbReference type="Proteomes" id="UP000824504">
    <property type="component" value="Chromosome"/>
</dbReference>
<evidence type="ECO:0000313" key="3">
    <source>
        <dbReference type="Proteomes" id="UP000824504"/>
    </source>
</evidence>
<sequence length="474" mass="50429">MKLYEEQGITLHRLVVLLGVEDASGRIVRSAMLALHRRGNRLIDPGERVEFMQEHAVHLARASRTVTSQLTLPAVAEPRQNDILRGIASLPPRMAEILVVSHYLSVFGPELAAIMRMSVRGCNQKLEISLETLRAKVGAAAAGGQPGSLESFSQEVTAALRASARQVQAPGTVTLEGELAQLSGQYRRHLAPRFVVLLTIIAILLGLLLAVLTRPQPTPAVLSQPTASSAPSVTSSRTLPAQVRNIAVYYVGRSDGLLHRELRDLPSAENLLNSVVEAVLTLVPLDPDYRSSWGPGQVLSVESAGDTVTIDLSAEAYAELTTDELAVQARNQMVFSVNALVGDADNAVFFLQDGAAPPDTFASEEGYTSRNAGVLAPLQISTPRNQAQLSVGRTSITGTIRDGASEPIVQVTDVDSGAVLATLEAELTGTVSDDGQKGWATAVSLGAGNYEVRVTTSWGAPPVEFLENKSIKIA</sequence>
<keyword evidence="1" id="KW-0472">Membrane</keyword>
<keyword evidence="1" id="KW-0812">Transmembrane</keyword>
<keyword evidence="3" id="KW-1185">Reference proteome</keyword>
<evidence type="ECO:0000313" key="2">
    <source>
        <dbReference type="EMBL" id="QXT62388.1"/>
    </source>
</evidence>
<name>A0ABX8SJS3_9ACTN</name>
<dbReference type="RefSeq" id="WP_219081206.1">
    <property type="nucleotide sequence ID" value="NZ_CP079216.1"/>
</dbReference>
<reference evidence="2 3" key="1">
    <citation type="submission" date="2021-07" db="EMBL/GenBank/DDBJ databases">
        <title>complete genome sequencing of Tessaracoccus sp.J1M15.</title>
        <authorList>
            <person name="Bae J.-W."/>
            <person name="Kim D.-y."/>
        </authorList>
    </citation>
    <scope>NUCLEOTIDE SEQUENCE [LARGE SCALE GENOMIC DNA]</scope>
    <source>
        <strain evidence="2 3">J1M15</strain>
    </source>
</reference>
<gene>
    <name evidence="2" type="ORF">KDB89_11605</name>
</gene>
<organism evidence="2 3">
    <name type="scientific">Tessaracoccus palaemonis</name>
    <dbReference type="NCBI Taxonomy" id="2829499"/>
    <lineage>
        <taxon>Bacteria</taxon>
        <taxon>Bacillati</taxon>
        <taxon>Actinomycetota</taxon>
        <taxon>Actinomycetes</taxon>
        <taxon>Propionibacteriales</taxon>
        <taxon>Propionibacteriaceae</taxon>
        <taxon>Tessaracoccus</taxon>
    </lineage>
</organism>
<accession>A0ABX8SJS3</accession>
<protein>
    <submittedName>
        <fullName evidence="2">GerMN domain-containing protein</fullName>
    </submittedName>
</protein>
<proteinExistence type="predicted"/>
<feature type="transmembrane region" description="Helical" evidence="1">
    <location>
        <begin position="194"/>
        <end position="212"/>
    </location>
</feature>
<keyword evidence="1" id="KW-1133">Transmembrane helix</keyword>